<comment type="caution">
    <text evidence="5">The sequence shown here is derived from an EMBL/GenBank/DDBJ whole genome shotgun (WGS) entry which is preliminary data.</text>
</comment>
<dbReference type="PANTHER" id="PTHR24100">
    <property type="entry name" value="BUTYROPHILIN"/>
    <property type="match status" value="1"/>
</dbReference>
<protein>
    <recommendedName>
        <fullName evidence="4">Ig-like domain-containing protein</fullName>
    </recommendedName>
</protein>
<dbReference type="GO" id="GO:0001817">
    <property type="term" value="P:regulation of cytokine production"/>
    <property type="evidence" value="ECO:0007669"/>
    <property type="project" value="TreeGrafter"/>
</dbReference>
<name>A0AAD5A1K2_SILAS</name>
<evidence type="ECO:0000259" key="4">
    <source>
        <dbReference type="PROSITE" id="PS50835"/>
    </source>
</evidence>
<dbReference type="InterPro" id="IPR013106">
    <property type="entry name" value="Ig_V-set"/>
</dbReference>
<dbReference type="InterPro" id="IPR050504">
    <property type="entry name" value="IgSF_BTN/MOG"/>
</dbReference>
<dbReference type="GO" id="GO:0005102">
    <property type="term" value="F:signaling receptor binding"/>
    <property type="evidence" value="ECO:0007669"/>
    <property type="project" value="TreeGrafter"/>
</dbReference>
<dbReference type="Gene3D" id="2.60.40.10">
    <property type="entry name" value="Immunoglobulins"/>
    <property type="match status" value="1"/>
</dbReference>
<evidence type="ECO:0000256" key="1">
    <source>
        <dbReference type="ARBA" id="ARBA00004370"/>
    </source>
</evidence>
<comment type="subcellular location">
    <subcellularLocation>
        <location evidence="1">Membrane</location>
    </subcellularLocation>
</comment>
<evidence type="ECO:0000256" key="2">
    <source>
        <dbReference type="ARBA" id="ARBA00023136"/>
    </source>
</evidence>
<dbReference type="EMBL" id="MU583860">
    <property type="protein sequence ID" value="KAI5608209.1"/>
    <property type="molecule type" value="Genomic_DNA"/>
</dbReference>
<dbReference type="PROSITE" id="PS50835">
    <property type="entry name" value="IG_LIKE"/>
    <property type="match status" value="1"/>
</dbReference>
<feature type="domain" description="Ig-like" evidence="4">
    <location>
        <begin position="1"/>
        <end position="93"/>
    </location>
</feature>
<dbReference type="InterPro" id="IPR013783">
    <property type="entry name" value="Ig-like_fold"/>
</dbReference>
<dbReference type="InterPro" id="IPR036179">
    <property type="entry name" value="Ig-like_dom_sf"/>
</dbReference>
<dbReference type="AlphaFoldDB" id="A0AAD5A1K2"/>
<keyword evidence="2" id="KW-0472">Membrane</keyword>
<keyword evidence="3" id="KW-0393">Immunoglobulin domain</keyword>
<feature type="non-terminal residue" evidence="5">
    <location>
        <position position="99"/>
    </location>
</feature>
<evidence type="ECO:0000313" key="5">
    <source>
        <dbReference type="EMBL" id="KAI5608209.1"/>
    </source>
</evidence>
<dbReference type="Proteomes" id="UP001205998">
    <property type="component" value="Unassembled WGS sequence"/>
</dbReference>
<dbReference type="Pfam" id="PF07686">
    <property type="entry name" value="V-set"/>
    <property type="match status" value="1"/>
</dbReference>
<gene>
    <name evidence="5" type="ORF">C0J50_9558</name>
</gene>
<evidence type="ECO:0000313" key="6">
    <source>
        <dbReference type="Proteomes" id="UP001205998"/>
    </source>
</evidence>
<reference evidence="5" key="1">
    <citation type="submission" date="2018-07" db="EMBL/GenBank/DDBJ databases">
        <title>Comparative genomics of catfishes provides insights into carnivory and benthic adaptation.</title>
        <authorList>
            <person name="Zhang Y."/>
            <person name="Wang D."/>
            <person name="Peng Z."/>
            <person name="Zheng S."/>
            <person name="Shao F."/>
            <person name="Tao W."/>
        </authorList>
    </citation>
    <scope>NUCLEOTIDE SEQUENCE</scope>
    <source>
        <strain evidence="5">Chongqing</strain>
    </source>
</reference>
<dbReference type="SUPFAM" id="SSF48726">
    <property type="entry name" value="Immunoglobulin"/>
    <property type="match status" value="1"/>
</dbReference>
<dbReference type="GO" id="GO:0009897">
    <property type="term" value="C:external side of plasma membrane"/>
    <property type="evidence" value="ECO:0007669"/>
    <property type="project" value="TreeGrafter"/>
</dbReference>
<evidence type="ECO:0000256" key="3">
    <source>
        <dbReference type="ARBA" id="ARBA00023319"/>
    </source>
</evidence>
<feature type="non-terminal residue" evidence="5">
    <location>
        <position position="1"/>
    </location>
</feature>
<dbReference type="GO" id="GO:0050852">
    <property type="term" value="P:T cell receptor signaling pathway"/>
    <property type="evidence" value="ECO:0007669"/>
    <property type="project" value="TreeGrafter"/>
</dbReference>
<organism evidence="5 6">
    <name type="scientific">Silurus asotus</name>
    <name type="common">Amur catfish</name>
    <name type="synonym">Parasilurus asotus</name>
    <dbReference type="NCBI Taxonomy" id="30991"/>
    <lineage>
        <taxon>Eukaryota</taxon>
        <taxon>Metazoa</taxon>
        <taxon>Chordata</taxon>
        <taxon>Craniata</taxon>
        <taxon>Vertebrata</taxon>
        <taxon>Euteleostomi</taxon>
        <taxon>Actinopterygii</taxon>
        <taxon>Neopterygii</taxon>
        <taxon>Teleostei</taxon>
        <taxon>Ostariophysi</taxon>
        <taxon>Siluriformes</taxon>
        <taxon>Siluridae</taxon>
        <taxon>Silurus</taxon>
    </lineage>
</organism>
<keyword evidence="6" id="KW-1185">Reference proteome</keyword>
<accession>A0AAD5A1K2</accession>
<dbReference type="PANTHER" id="PTHR24100:SF130">
    <property type="entry name" value="BUTYROPHILIN-LIKE PROTEIN 9"/>
    <property type="match status" value="1"/>
</dbReference>
<proteinExistence type="predicted"/>
<sequence>DEVTLPCYISPKQSAVAMEIRWFKETDCICVYRNGQVKKEQGYVGRVSLFTHKLEEGNVSLMLKYFQKSGNFGVYRCEVTCGDEKVETSVYFSKGNLYK</sequence>
<dbReference type="InterPro" id="IPR007110">
    <property type="entry name" value="Ig-like_dom"/>
</dbReference>